<comment type="caution">
    <text evidence="1">The sequence shown here is derived from an EMBL/GenBank/DDBJ whole genome shotgun (WGS) entry which is preliminary data.</text>
</comment>
<dbReference type="AlphaFoldDB" id="A0A9W6KFH3"/>
<evidence type="ECO:0000313" key="2">
    <source>
        <dbReference type="Proteomes" id="UP001143480"/>
    </source>
</evidence>
<sequence>MSAEIVVPAALRAMPRWWHAGTEWLDTLPALAAEQCRRWGLRVDGAVMHGSNALVIPVARGGERLVLRLAPSAAEVAQQVAALRLWAGRGTVRVLDADPARGAMLLERLGGPSLREVPVREAMVELGRVMRRLAVPVPPDVPSTGSRVRDVMAEWRRQGEPFDARWLRAADRVAPSLRRPAADLAVDADLHSEQVLRGREGEWLAVDPVLLRGDIEYDLARVLWTRLDEMGDADVAGHFFAVVDAAGLDERRAWGWVLYRSVDYWLWGLDQGLTEDPQRCQRLVSIMQHMPLR</sequence>
<gene>
    <name evidence="1" type="ORF">GCM10017581_028680</name>
</gene>
<dbReference type="RefSeq" id="WP_261965461.1">
    <property type="nucleotide sequence ID" value="NZ_BAAAXA010000001.1"/>
</dbReference>
<name>A0A9W6KFH3_9ACTN</name>
<dbReference type="EMBL" id="BSFP01000013">
    <property type="protein sequence ID" value="GLL01127.1"/>
    <property type="molecule type" value="Genomic_DNA"/>
</dbReference>
<organism evidence="1 2">
    <name type="scientific">Dactylosporangium matsuzakiense</name>
    <dbReference type="NCBI Taxonomy" id="53360"/>
    <lineage>
        <taxon>Bacteria</taxon>
        <taxon>Bacillati</taxon>
        <taxon>Actinomycetota</taxon>
        <taxon>Actinomycetes</taxon>
        <taxon>Micromonosporales</taxon>
        <taxon>Micromonosporaceae</taxon>
        <taxon>Dactylosporangium</taxon>
    </lineage>
</organism>
<dbReference type="InterPro" id="IPR011009">
    <property type="entry name" value="Kinase-like_dom_sf"/>
</dbReference>
<evidence type="ECO:0000313" key="1">
    <source>
        <dbReference type="EMBL" id="GLL01127.1"/>
    </source>
</evidence>
<dbReference type="GO" id="GO:0016773">
    <property type="term" value="F:phosphotransferase activity, alcohol group as acceptor"/>
    <property type="evidence" value="ECO:0007669"/>
    <property type="project" value="InterPro"/>
</dbReference>
<dbReference type="InterPro" id="IPR006748">
    <property type="entry name" value="NH2Glyco/OHUrea_AB-resist_kin"/>
</dbReference>
<dbReference type="GO" id="GO:0019748">
    <property type="term" value="P:secondary metabolic process"/>
    <property type="evidence" value="ECO:0007669"/>
    <property type="project" value="InterPro"/>
</dbReference>
<accession>A0A9W6KFH3</accession>
<protein>
    <submittedName>
        <fullName evidence="1">Aminoglycoside O-phosphotransferase</fullName>
    </submittedName>
</protein>
<reference evidence="1" key="1">
    <citation type="journal article" date="2014" name="Int. J. Syst. Evol. Microbiol.">
        <title>Complete genome sequence of Corynebacterium casei LMG S-19264T (=DSM 44701T), isolated from a smear-ripened cheese.</title>
        <authorList>
            <consortium name="US DOE Joint Genome Institute (JGI-PGF)"/>
            <person name="Walter F."/>
            <person name="Albersmeier A."/>
            <person name="Kalinowski J."/>
            <person name="Ruckert C."/>
        </authorList>
    </citation>
    <scope>NUCLEOTIDE SEQUENCE</scope>
    <source>
        <strain evidence="1">VKM Ac-1321</strain>
    </source>
</reference>
<keyword evidence="2" id="KW-1185">Reference proteome</keyword>
<reference evidence="1" key="2">
    <citation type="submission" date="2023-01" db="EMBL/GenBank/DDBJ databases">
        <authorList>
            <person name="Sun Q."/>
            <person name="Evtushenko L."/>
        </authorList>
    </citation>
    <scope>NUCLEOTIDE SEQUENCE</scope>
    <source>
        <strain evidence="1">VKM Ac-1321</strain>
    </source>
</reference>
<dbReference type="Pfam" id="PF04655">
    <property type="entry name" value="APH_6_hur"/>
    <property type="match status" value="1"/>
</dbReference>
<proteinExistence type="predicted"/>
<dbReference type="Proteomes" id="UP001143480">
    <property type="component" value="Unassembled WGS sequence"/>
</dbReference>
<dbReference type="SUPFAM" id="SSF56112">
    <property type="entry name" value="Protein kinase-like (PK-like)"/>
    <property type="match status" value="1"/>
</dbReference>